<evidence type="ECO:0000313" key="4">
    <source>
        <dbReference type="Proteomes" id="UP000676506"/>
    </source>
</evidence>
<dbReference type="RefSeq" id="WP_211429304.1">
    <property type="nucleotide sequence ID" value="NZ_CP072648.1"/>
</dbReference>
<keyword evidence="1" id="KW-0812">Transmembrane</keyword>
<evidence type="ECO:0000256" key="1">
    <source>
        <dbReference type="SAM" id="Phobius"/>
    </source>
</evidence>
<dbReference type="Pfam" id="PF14358">
    <property type="entry name" value="DUF4405"/>
    <property type="match status" value="1"/>
</dbReference>
<feature type="transmembrane region" description="Helical" evidence="1">
    <location>
        <begin position="51"/>
        <end position="74"/>
    </location>
</feature>
<keyword evidence="1" id="KW-1133">Transmembrane helix</keyword>
<organism evidence="3 4">
    <name type="scientific">Chloracidobacterium validum</name>
    <dbReference type="NCBI Taxonomy" id="2821543"/>
    <lineage>
        <taxon>Bacteria</taxon>
        <taxon>Pseudomonadati</taxon>
        <taxon>Acidobacteriota</taxon>
        <taxon>Terriglobia</taxon>
        <taxon>Terriglobales</taxon>
        <taxon>Acidobacteriaceae</taxon>
        <taxon>Chloracidobacterium</taxon>
    </lineage>
</organism>
<dbReference type="EMBL" id="CP072648">
    <property type="protein sequence ID" value="QUW03413.1"/>
    <property type="molecule type" value="Genomic_DNA"/>
</dbReference>
<protein>
    <submittedName>
        <fullName evidence="3">DUF4405 domain-containing protein</fullName>
    </submittedName>
</protein>
<dbReference type="InterPro" id="IPR025517">
    <property type="entry name" value="DUF4405"/>
</dbReference>
<dbReference type="Proteomes" id="UP000676506">
    <property type="component" value="Chromosome 1"/>
</dbReference>
<keyword evidence="4" id="KW-1185">Reference proteome</keyword>
<evidence type="ECO:0000313" key="3">
    <source>
        <dbReference type="EMBL" id="QUW03413.1"/>
    </source>
</evidence>
<feature type="domain" description="Flavinylation-associated cytochrome" evidence="2">
    <location>
        <begin position="8"/>
        <end position="70"/>
    </location>
</feature>
<accession>A0ABX8B900</accession>
<name>A0ABX8B900_9BACT</name>
<proteinExistence type="predicted"/>
<feature type="transmembrane region" description="Helical" evidence="1">
    <location>
        <begin position="12"/>
        <end position="31"/>
    </location>
</feature>
<gene>
    <name evidence="3" type="ORF">J8C06_02960</name>
</gene>
<evidence type="ECO:0000259" key="2">
    <source>
        <dbReference type="Pfam" id="PF14358"/>
    </source>
</evidence>
<sequence length="109" mass="12456">MKNAVNQILNFALYSLFCLMVGTGCILEFRLPPRSGGRQVLGLSRHEWSDIHAWISFGFILLIIVHLIVHRVWLVKIASSNQTWRLWVGLSFGLFMILFLLLYPVTGSP</sequence>
<keyword evidence="1" id="KW-0472">Membrane</keyword>
<feature type="transmembrane region" description="Helical" evidence="1">
    <location>
        <begin position="86"/>
        <end position="105"/>
    </location>
</feature>
<reference evidence="3 4" key="1">
    <citation type="submission" date="2021-03" db="EMBL/GenBank/DDBJ databases">
        <title>Genomic and phenotypic characterization of Chloracidobacterium isolates provides evidence for multiple species.</title>
        <authorList>
            <person name="Saini M.K."/>
            <person name="Costas A.M.G."/>
            <person name="Tank M."/>
            <person name="Bryant D.A."/>
        </authorList>
    </citation>
    <scope>NUCLEOTIDE SEQUENCE [LARGE SCALE GENOMIC DNA]</scope>
    <source>
        <strain evidence="3 4">BV2-C</strain>
    </source>
</reference>
<dbReference type="PROSITE" id="PS51257">
    <property type="entry name" value="PROKAR_LIPOPROTEIN"/>
    <property type="match status" value="1"/>
</dbReference>